<reference evidence="3 4" key="1">
    <citation type="journal article" date="2021" name="Elife">
        <title>Chloroplast acquisition without the gene transfer in kleptoplastic sea slugs, Plakobranchus ocellatus.</title>
        <authorList>
            <person name="Maeda T."/>
            <person name="Takahashi S."/>
            <person name="Yoshida T."/>
            <person name="Shimamura S."/>
            <person name="Takaki Y."/>
            <person name="Nagai Y."/>
            <person name="Toyoda A."/>
            <person name="Suzuki Y."/>
            <person name="Arimoto A."/>
            <person name="Ishii H."/>
            <person name="Satoh N."/>
            <person name="Nishiyama T."/>
            <person name="Hasebe M."/>
            <person name="Maruyama T."/>
            <person name="Minagawa J."/>
            <person name="Obokata J."/>
            <person name="Shigenobu S."/>
        </authorList>
    </citation>
    <scope>NUCLEOTIDE SEQUENCE [LARGE SCALE GENOMIC DNA]</scope>
</reference>
<keyword evidence="2" id="KW-0472">Membrane</keyword>
<feature type="compositionally biased region" description="Basic residues" evidence="1">
    <location>
        <begin position="52"/>
        <end position="69"/>
    </location>
</feature>
<dbReference type="EMBL" id="BMAT01006370">
    <property type="protein sequence ID" value="GFS11248.1"/>
    <property type="molecule type" value="Genomic_DNA"/>
</dbReference>
<organism evidence="3 4">
    <name type="scientific">Elysia marginata</name>
    <dbReference type="NCBI Taxonomy" id="1093978"/>
    <lineage>
        <taxon>Eukaryota</taxon>
        <taxon>Metazoa</taxon>
        <taxon>Spiralia</taxon>
        <taxon>Lophotrochozoa</taxon>
        <taxon>Mollusca</taxon>
        <taxon>Gastropoda</taxon>
        <taxon>Heterobranchia</taxon>
        <taxon>Euthyneura</taxon>
        <taxon>Panpulmonata</taxon>
        <taxon>Sacoglossa</taxon>
        <taxon>Placobranchoidea</taxon>
        <taxon>Plakobranchidae</taxon>
        <taxon>Elysia</taxon>
    </lineage>
</organism>
<keyword evidence="4" id="KW-1185">Reference proteome</keyword>
<name>A0AAV4IN39_9GAST</name>
<feature type="region of interest" description="Disordered" evidence="1">
    <location>
        <begin position="52"/>
        <end position="109"/>
    </location>
</feature>
<protein>
    <submittedName>
        <fullName evidence="3">Uncharacterized protein</fullName>
    </submittedName>
</protein>
<evidence type="ECO:0000313" key="3">
    <source>
        <dbReference type="EMBL" id="GFS11248.1"/>
    </source>
</evidence>
<feature type="compositionally biased region" description="Basic residues" evidence="1">
    <location>
        <begin position="78"/>
        <end position="91"/>
    </location>
</feature>
<evidence type="ECO:0000256" key="1">
    <source>
        <dbReference type="SAM" id="MobiDB-lite"/>
    </source>
</evidence>
<comment type="caution">
    <text evidence="3">The sequence shown here is derived from an EMBL/GenBank/DDBJ whole genome shotgun (WGS) entry which is preliminary data.</text>
</comment>
<dbReference type="Proteomes" id="UP000762676">
    <property type="component" value="Unassembled WGS sequence"/>
</dbReference>
<sequence length="109" mass="12790">MSNSWSKDFLLEPGGFTINSIRKEEIVNKTPKSFTSVCNAIVVAVTYLPSHLRRKRRRRTRTRRTRTRRITTTTTTNKKNKNKNKNKKDKNKSKMNESNHCTINTTDDF</sequence>
<gene>
    <name evidence="3" type="ORF">ElyMa_003081300</name>
</gene>
<accession>A0AAV4IN39</accession>
<keyword evidence="2" id="KW-1133">Transmembrane helix</keyword>
<evidence type="ECO:0000256" key="2">
    <source>
        <dbReference type="SAM" id="Phobius"/>
    </source>
</evidence>
<dbReference type="AlphaFoldDB" id="A0AAV4IN39"/>
<feature type="compositionally biased region" description="Polar residues" evidence="1">
    <location>
        <begin position="98"/>
        <end position="109"/>
    </location>
</feature>
<keyword evidence="2" id="KW-0812">Transmembrane</keyword>
<proteinExistence type="predicted"/>
<feature type="transmembrane region" description="Helical" evidence="2">
    <location>
        <begin position="33"/>
        <end position="52"/>
    </location>
</feature>
<evidence type="ECO:0000313" key="4">
    <source>
        <dbReference type="Proteomes" id="UP000762676"/>
    </source>
</evidence>